<dbReference type="PANTHER" id="PTHR45527">
    <property type="entry name" value="NONRIBOSOMAL PEPTIDE SYNTHETASE"/>
    <property type="match status" value="1"/>
</dbReference>
<evidence type="ECO:0000313" key="3">
    <source>
        <dbReference type="EMBL" id="QBG36401.1"/>
    </source>
</evidence>
<name>A0A4P6P4F1_9GAMM</name>
<dbReference type="GO" id="GO:0005737">
    <property type="term" value="C:cytoplasm"/>
    <property type="evidence" value="ECO:0007669"/>
    <property type="project" value="TreeGrafter"/>
</dbReference>
<dbReference type="InterPro" id="IPR042099">
    <property type="entry name" value="ANL_N_sf"/>
</dbReference>
<evidence type="ECO:0000313" key="4">
    <source>
        <dbReference type="Proteomes" id="UP000290244"/>
    </source>
</evidence>
<proteinExistence type="predicted"/>
<dbReference type="GO" id="GO:0044550">
    <property type="term" value="P:secondary metabolite biosynthetic process"/>
    <property type="evidence" value="ECO:0007669"/>
    <property type="project" value="TreeGrafter"/>
</dbReference>
<dbReference type="InterPro" id="IPR025110">
    <property type="entry name" value="AMP-bd_C"/>
</dbReference>
<dbReference type="InterPro" id="IPR000873">
    <property type="entry name" value="AMP-dep_synth/lig_dom"/>
</dbReference>
<dbReference type="Proteomes" id="UP000290244">
    <property type="component" value="Chromosome"/>
</dbReference>
<sequence length="538" mass="60493">MNIFQTVFAKAANQWPDNIALCVEQKQFTYQTLLQLSLNWASQINDYNPAQAPIAIYGGKQWHMYAGILAILATKASYVPLSNEQPVNRTNSILAQLNCQVLLVAEGEDIDELLQQQQNKLTVIYLGADKPNWLSKLSLHTIITLDSEKKLSPRKQQSLQSNKDNRYAYIMFTSGSTGTPKGIAVSKKNLICHLKRLDEILDIKPYDRVSQFFALNFDLSVHDMFSCWQKGAALYVLPKQYTMYPNQFIKHNEITVFSAVASVLSFIDKLGKLTPNELPSLRLSCFGGEKLLTAQAAKWQACAPNSKVINLYGPTECTITASYYDFSAAALMPSSASVPIGKPLPGLITRLLKDDKLVNEKHTLAELYIAGDQVVDGYWQDTAKTAQAFVYLEDNIRYYRTGDIVYLNDNNELVFHGRSDFQFSINGYRVEAGEIESAILSFADVITWCTVKALNDPQTQQQQIIAFIEASKALDTEQLKQFCQTRLPHYMLPDSFILTEKLPRNINGKVDIKALSLELNNSATLTKEDYHACISNRT</sequence>
<dbReference type="PROSITE" id="PS00455">
    <property type="entry name" value="AMP_BINDING"/>
    <property type="match status" value="1"/>
</dbReference>
<dbReference type="InterPro" id="IPR045851">
    <property type="entry name" value="AMP-bd_C_sf"/>
</dbReference>
<dbReference type="InterPro" id="IPR020845">
    <property type="entry name" value="AMP-binding_CS"/>
</dbReference>
<dbReference type="PANTHER" id="PTHR45527:SF1">
    <property type="entry name" value="FATTY ACID SYNTHASE"/>
    <property type="match status" value="1"/>
</dbReference>
<protein>
    <recommendedName>
        <fullName evidence="5">AMP-dependent synthetase/ligase domain-containing protein</fullName>
    </recommendedName>
</protein>
<dbReference type="AlphaFoldDB" id="A0A4P6P4F1"/>
<gene>
    <name evidence="3" type="ORF">EMK97_12075</name>
</gene>
<dbReference type="RefSeq" id="WP_130602518.1">
    <property type="nucleotide sequence ID" value="NZ_CP034759.1"/>
</dbReference>
<accession>A0A4P6P4F1</accession>
<reference evidence="3 4" key="1">
    <citation type="submission" date="2018-12" db="EMBL/GenBank/DDBJ databases">
        <title>Complete genome of Litorilituus sediminis.</title>
        <authorList>
            <person name="Liu A."/>
            <person name="Rong J."/>
        </authorList>
    </citation>
    <scope>NUCLEOTIDE SEQUENCE [LARGE SCALE GENOMIC DNA]</scope>
    <source>
        <strain evidence="3 4">JCM 17549</strain>
    </source>
</reference>
<dbReference type="Pfam" id="PF13193">
    <property type="entry name" value="AMP-binding_C"/>
    <property type="match status" value="1"/>
</dbReference>
<dbReference type="KEGG" id="lsd:EMK97_12075"/>
<dbReference type="GO" id="GO:0031177">
    <property type="term" value="F:phosphopantetheine binding"/>
    <property type="evidence" value="ECO:0007669"/>
    <property type="project" value="TreeGrafter"/>
</dbReference>
<dbReference type="Gene3D" id="3.30.300.30">
    <property type="match status" value="1"/>
</dbReference>
<dbReference type="EMBL" id="CP034759">
    <property type="protein sequence ID" value="QBG36401.1"/>
    <property type="molecule type" value="Genomic_DNA"/>
</dbReference>
<dbReference type="SUPFAM" id="SSF56801">
    <property type="entry name" value="Acetyl-CoA synthetase-like"/>
    <property type="match status" value="1"/>
</dbReference>
<evidence type="ECO:0000259" key="2">
    <source>
        <dbReference type="Pfam" id="PF13193"/>
    </source>
</evidence>
<evidence type="ECO:0008006" key="5">
    <source>
        <dbReference type="Google" id="ProtNLM"/>
    </source>
</evidence>
<evidence type="ECO:0000259" key="1">
    <source>
        <dbReference type="Pfam" id="PF00501"/>
    </source>
</evidence>
<dbReference type="Gene3D" id="3.40.50.12780">
    <property type="entry name" value="N-terminal domain of ligase-like"/>
    <property type="match status" value="1"/>
</dbReference>
<dbReference type="Pfam" id="PF00501">
    <property type="entry name" value="AMP-binding"/>
    <property type="match status" value="1"/>
</dbReference>
<dbReference type="OrthoDB" id="9757559at2"/>
<dbReference type="GO" id="GO:0043041">
    <property type="term" value="P:amino acid activation for nonribosomal peptide biosynthetic process"/>
    <property type="evidence" value="ECO:0007669"/>
    <property type="project" value="TreeGrafter"/>
</dbReference>
<feature type="domain" description="AMP-binding enzyme C-terminal" evidence="2">
    <location>
        <begin position="434"/>
        <end position="509"/>
    </location>
</feature>
<organism evidence="3 4">
    <name type="scientific">Litorilituus sediminis</name>
    <dbReference type="NCBI Taxonomy" id="718192"/>
    <lineage>
        <taxon>Bacteria</taxon>
        <taxon>Pseudomonadati</taxon>
        <taxon>Pseudomonadota</taxon>
        <taxon>Gammaproteobacteria</taxon>
        <taxon>Alteromonadales</taxon>
        <taxon>Colwelliaceae</taxon>
        <taxon>Litorilituus</taxon>
    </lineage>
</organism>
<keyword evidence="4" id="KW-1185">Reference proteome</keyword>
<feature type="domain" description="AMP-dependent synthetase/ligase" evidence="1">
    <location>
        <begin position="8"/>
        <end position="379"/>
    </location>
</feature>